<reference evidence="1 2" key="1">
    <citation type="journal article" date="2019" name="Sci. Data">
        <title>Hybrid genome assembly and annotation of Danionella translucida.</title>
        <authorList>
            <person name="Kadobianskyi M."/>
            <person name="Schulze L."/>
            <person name="Schuelke M."/>
            <person name="Judkewitz B."/>
        </authorList>
    </citation>
    <scope>NUCLEOTIDE SEQUENCE [LARGE SCALE GENOMIC DNA]</scope>
    <source>
        <strain evidence="1 2">Bolton</strain>
    </source>
</reference>
<dbReference type="OrthoDB" id="242257at2759"/>
<sequence length="116" mass="12946">MKQVQELASEALGVSKPRLNYQRFCNLKDFKRDLESYKLANAQQAVLCKHRRACGFSLTLNGGSGGMSDASVSEDQELRPVDFIQLQQYIDCETAGPTHPSYTHQTLGLITKHDSL</sequence>
<name>A0A553QAN5_9TELE</name>
<protein>
    <submittedName>
        <fullName evidence="1">Uncharacterized protein</fullName>
    </submittedName>
</protein>
<dbReference type="EMBL" id="SRMA01026163">
    <property type="protein sequence ID" value="TRY86998.1"/>
    <property type="molecule type" value="Genomic_DNA"/>
</dbReference>
<gene>
    <name evidence="1" type="ORF">DNTS_009108</name>
</gene>
<keyword evidence="2" id="KW-1185">Reference proteome</keyword>
<evidence type="ECO:0000313" key="2">
    <source>
        <dbReference type="Proteomes" id="UP000316079"/>
    </source>
</evidence>
<organism evidence="1 2">
    <name type="scientific">Danionella cerebrum</name>
    <dbReference type="NCBI Taxonomy" id="2873325"/>
    <lineage>
        <taxon>Eukaryota</taxon>
        <taxon>Metazoa</taxon>
        <taxon>Chordata</taxon>
        <taxon>Craniata</taxon>
        <taxon>Vertebrata</taxon>
        <taxon>Euteleostomi</taxon>
        <taxon>Actinopterygii</taxon>
        <taxon>Neopterygii</taxon>
        <taxon>Teleostei</taxon>
        <taxon>Ostariophysi</taxon>
        <taxon>Cypriniformes</taxon>
        <taxon>Danionidae</taxon>
        <taxon>Danioninae</taxon>
        <taxon>Danionella</taxon>
    </lineage>
</organism>
<accession>A0A553QAN5</accession>
<dbReference type="Proteomes" id="UP000316079">
    <property type="component" value="Unassembled WGS sequence"/>
</dbReference>
<dbReference type="AlphaFoldDB" id="A0A553QAN5"/>
<comment type="caution">
    <text evidence="1">The sequence shown here is derived from an EMBL/GenBank/DDBJ whole genome shotgun (WGS) entry which is preliminary data.</text>
</comment>
<evidence type="ECO:0000313" key="1">
    <source>
        <dbReference type="EMBL" id="TRY86998.1"/>
    </source>
</evidence>
<proteinExistence type="predicted"/>